<dbReference type="SUPFAM" id="SSF161098">
    <property type="entry name" value="MetI-like"/>
    <property type="match status" value="1"/>
</dbReference>
<evidence type="ECO:0000256" key="7">
    <source>
        <dbReference type="RuleBase" id="RU363032"/>
    </source>
</evidence>
<proteinExistence type="inferred from homology"/>
<dbReference type="CDD" id="cd06261">
    <property type="entry name" value="TM_PBP2"/>
    <property type="match status" value="1"/>
</dbReference>
<evidence type="ECO:0000259" key="8">
    <source>
        <dbReference type="PROSITE" id="PS50928"/>
    </source>
</evidence>
<evidence type="ECO:0000256" key="4">
    <source>
        <dbReference type="ARBA" id="ARBA00022692"/>
    </source>
</evidence>
<feature type="domain" description="ABC transmembrane type-1" evidence="8">
    <location>
        <begin position="95"/>
        <end position="325"/>
    </location>
</feature>
<dbReference type="InterPro" id="IPR000515">
    <property type="entry name" value="MetI-like"/>
</dbReference>
<comment type="similarity">
    <text evidence="7">Belongs to the binding-protein-dependent transport system permease family.</text>
</comment>
<feature type="transmembrane region" description="Helical" evidence="7">
    <location>
        <begin position="12"/>
        <end position="30"/>
    </location>
</feature>
<accession>A0A415E5Q6</accession>
<keyword evidence="3" id="KW-1003">Cell membrane</keyword>
<dbReference type="AlphaFoldDB" id="A0A415E5Q6"/>
<dbReference type="STRING" id="1776384.GCA_900086585_02335"/>
<evidence type="ECO:0000256" key="2">
    <source>
        <dbReference type="ARBA" id="ARBA00022448"/>
    </source>
</evidence>
<dbReference type="Pfam" id="PF00528">
    <property type="entry name" value="BPD_transp_1"/>
    <property type="match status" value="1"/>
</dbReference>
<dbReference type="Gene3D" id="1.10.3720.10">
    <property type="entry name" value="MetI-like"/>
    <property type="match status" value="1"/>
</dbReference>
<evidence type="ECO:0000256" key="3">
    <source>
        <dbReference type="ARBA" id="ARBA00022475"/>
    </source>
</evidence>
<evidence type="ECO:0000313" key="9">
    <source>
        <dbReference type="EMBL" id="RHJ89103.1"/>
    </source>
</evidence>
<keyword evidence="6 7" id="KW-0472">Membrane</keyword>
<dbReference type="InterPro" id="IPR045621">
    <property type="entry name" value="BPD_transp_1_N"/>
</dbReference>
<comment type="caution">
    <text evidence="9">The sequence shown here is derived from an EMBL/GenBank/DDBJ whole genome shotgun (WGS) entry which is preliminary data.</text>
</comment>
<keyword evidence="2 7" id="KW-0813">Transport</keyword>
<dbReference type="GO" id="GO:0055085">
    <property type="term" value="P:transmembrane transport"/>
    <property type="evidence" value="ECO:0007669"/>
    <property type="project" value="InterPro"/>
</dbReference>
<organism evidence="9 10">
    <name type="scientific">Emergencia timonensis</name>
    <dbReference type="NCBI Taxonomy" id="1776384"/>
    <lineage>
        <taxon>Bacteria</taxon>
        <taxon>Bacillati</taxon>
        <taxon>Bacillota</taxon>
        <taxon>Clostridia</taxon>
        <taxon>Peptostreptococcales</taxon>
        <taxon>Anaerovoracaceae</taxon>
        <taxon>Emergencia</taxon>
    </lineage>
</organism>
<dbReference type="EMBL" id="QRMS01000001">
    <property type="protein sequence ID" value="RHJ89103.1"/>
    <property type="molecule type" value="Genomic_DNA"/>
</dbReference>
<sequence length="335" mass="36770">MAIKLIKRIFSYILVLFGLSVLIFVIVRVMPGDTARMALGARAPESAVAALSQEMRLDQPIVVQYGYWLKDMVSGDFGESIITKRPVSEDIMSYLPATAELAIIAALLLIIFGLILGVISTKYAGKWQDAIIRVSSYFGIVAPAFLWAVFAMLVFAYIFPILPISGRISAGFSPPPNVTGMYVLDYILAGDLAGAWDAFKHIIMPSVVLSFAGISQAARITRSSMIENTEKPYAFAERAYGIPENKILFKYLLKPSMNSTITTMSLDIAGIFGSAYLVEQIFGFPGLSNYGLQAMMNKDVFAVSAVIMVDGLIILIFNIISDMVIRWLDPRARLS</sequence>
<feature type="transmembrane region" description="Helical" evidence="7">
    <location>
        <begin position="137"/>
        <end position="159"/>
    </location>
</feature>
<comment type="subcellular location">
    <subcellularLocation>
        <location evidence="1 7">Cell membrane</location>
        <topology evidence="1 7">Multi-pass membrane protein</topology>
    </subcellularLocation>
</comment>
<dbReference type="PANTHER" id="PTHR43163">
    <property type="entry name" value="DIPEPTIDE TRANSPORT SYSTEM PERMEASE PROTEIN DPPB-RELATED"/>
    <property type="match status" value="1"/>
</dbReference>
<dbReference type="Proteomes" id="UP000284841">
    <property type="component" value="Unassembled WGS sequence"/>
</dbReference>
<feature type="transmembrane region" description="Helical" evidence="7">
    <location>
        <begin position="101"/>
        <end position="125"/>
    </location>
</feature>
<dbReference type="OrthoDB" id="9773221at2"/>
<dbReference type="PANTHER" id="PTHR43163:SF6">
    <property type="entry name" value="DIPEPTIDE TRANSPORT SYSTEM PERMEASE PROTEIN DPPB-RELATED"/>
    <property type="match status" value="1"/>
</dbReference>
<evidence type="ECO:0000313" key="10">
    <source>
        <dbReference type="Proteomes" id="UP000284841"/>
    </source>
</evidence>
<keyword evidence="5 7" id="KW-1133">Transmembrane helix</keyword>
<evidence type="ECO:0000256" key="5">
    <source>
        <dbReference type="ARBA" id="ARBA00022989"/>
    </source>
</evidence>
<dbReference type="GO" id="GO:0005886">
    <property type="term" value="C:plasma membrane"/>
    <property type="evidence" value="ECO:0007669"/>
    <property type="project" value="UniProtKB-SubCell"/>
</dbReference>
<keyword evidence="4 7" id="KW-0812">Transmembrane</keyword>
<dbReference type="RefSeq" id="WP_118333176.1">
    <property type="nucleotide sequence ID" value="NZ_AP025567.1"/>
</dbReference>
<gene>
    <name evidence="9" type="ORF">DW099_00560</name>
</gene>
<evidence type="ECO:0000256" key="6">
    <source>
        <dbReference type="ARBA" id="ARBA00023136"/>
    </source>
</evidence>
<keyword evidence="10" id="KW-1185">Reference proteome</keyword>
<protein>
    <submittedName>
        <fullName evidence="9">ABC transporter permease</fullName>
    </submittedName>
</protein>
<evidence type="ECO:0000256" key="1">
    <source>
        <dbReference type="ARBA" id="ARBA00004651"/>
    </source>
</evidence>
<dbReference type="Pfam" id="PF19300">
    <property type="entry name" value="BPD_transp_1_N"/>
    <property type="match status" value="1"/>
</dbReference>
<reference evidence="9 10" key="1">
    <citation type="submission" date="2018-08" db="EMBL/GenBank/DDBJ databases">
        <title>A genome reference for cultivated species of the human gut microbiota.</title>
        <authorList>
            <person name="Zou Y."/>
            <person name="Xue W."/>
            <person name="Luo G."/>
        </authorList>
    </citation>
    <scope>NUCLEOTIDE SEQUENCE [LARGE SCALE GENOMIC DNA]</scope>
    <source>
        <strain evidence="9 10">AM07-24</strain>
    </source>
</reference>
<name>A0A415E5Q6_9FIRM</name>
<dbReference type="InterPro" id="IPR035906">
    <property type="entry name" value="MetI-like_sf"/>
</dbReference>
<feature type="transmembrane region" description="Helical" evidence="7">
    <location>
        <begin position="300"/>
        <end position="320"/>
    </location>
</feature>
<dbReference type="PROSITE" id="PS50928">
    <property type="entry name" value="ABC_TM1"/>
    <property type="match status" value="1"/>
</dbReference>